<feature type="compositionally biased region" description="Polar residues" evidence="1">
    <location>
        <begin position="150"/>
        <end position="167"/>
    </location>
</feature>
<feature type="compositionally biased region" description="Low complexity" evidence="1">
    <location>
        <begin position="297"/>
        <end position="307"/>
    </location>
</feature>
<feature type="region of interest" description="Disordered" evidence="1">
    <location>
        <begin position="283"/>
        <end position="334"/>
    </location>
</feature>
<feature type="compositionally biased region" description="Polar residues" evidence="1">
    <location>
        <begin position="40"/>
        <end position="54"/>
    </location>
</feature>
<organism evidence="2 3">
    <name type="scientific">Lithohypha guttulata</name>
    <dbReference type="NCBI Taxonomy" id="1690604"/>
    <lineage>
        <taxon>Eukaryota</taxon>
        <taxon>Fungi</taxon>
        <taxon>Dikarya</taxon>
        <taxon>Ascomycota</taxon>
        <taxon>Pezizomycotina</taxon>
        <taxon>Eurotiomycetes</taxon>
        <taxon>Chaetothyriomycetidae</taxon>
        <taxon>Chaetothyriales</taxon>
        <taxon>Trichomeriaceae</taxon>
        <taxon>Lithohypha</taxon>
    </lineage>
</organism>
<keyword evidence="3" id="KW-1185">Reference proteome</keyword>
<feature type="compositionally biased region" description="Basic and acidic residues" evidence="1">
    <location>
        <begin position="223"/>
        <end position="244"/>
    </location>
</feature>
<feature type="region of interest" description="Disordered" evidence="1">
    <location>
        <begin position="1"/>
        <end position="96"/>
    </location>
</feature>
<evidence type="ECO:0000313" key="2">
    <source>
        <dbReference type="EMBL" id="KAK5100216.1"/>
    </source>
</evidence>
<dbReference type="Proteomes" id="UP001345013">
    <property type="component" value="Unassembled WGS sequence"/>
</dbReference>
<protein>
    <submittedName>
        <fullName evidence="2">Uncharacterized protein</fullName>
    </submittedName>
</protein>
<feature type="compositionally biased region" description="Polar residues" evidence="1">
    <location>
        <begin position="178"/>
        <end position="196"/>
    </location>
</feature>
<comment type="caution">
    <text evidence="2">The sequence shown here is derived from an EMBL/GenBank/DDBJ whole genome shotgun (WGS) entry which is preliminary data.</text>
</comment>
<proteinExistence type="predicted"/>
<evidence type="ECO:0000256" key="1">
    <source>
        <dbReference type="SAM" id="MobiDB-lite"/>
    </source>
</evidence>
<sequence>MDATPVFRASKRRKTAPRTEKVSLEDASDDENASSLIKARSQTKPRTNGLQFSNARHVARGGDEESASALVPVNDEGVAQTSGGLHSRFVESGGGSQVMNVDKHMVDYIDQAIAVRQRPRPATPITAGDKESAYIDASTDETETFLDATKQVSTDTSTSKARQNPPQHLSEVDLGPQATVSNLARTTAALSGQPTQEEAPKRPQRQKARLGRDGKPLKPRIRKGPDPDDVARNRLVEQVLHEHGLGTYDSARTTSAKNDTDRGHDEAADERMAVEFQQQFLDAMAERQHRQTQQNKSAGVAAAAGSGPRLGGSRSARAKMAEMQAQASAKEKER</sequence>
<gene>
    <name evidence="2" type="ORF">LTR24_001011</name>
</gene>
<name>A0ABR0KLY7_9EURO</name>
<reference evidence="2 3" key="1">
    <citation type="submission" date="2023-08" db="EMBL/GenBank/DDBJ databases">
        <title>Black Yeasts Isolated from many extreme environments.</title>
        <authorList>
            <person name="Coleine C."/>
            <person name="Stajich J.E."/>
            <person name="Selbmann L."/>
        </authorList>
    </citation>
    <scope>NUCLEOTIDE SEQUENCE [LARGE SCALE GENOMIC DNA]</scope>
    <source>
        <strain evidence="2 3">CCFEE 5885</strain>
    </source>
</reference>
<dbReference type="Pfam" id="PF07052">
    <property type="entry name" value="Hep_59"/>
    <property type="match status" value="1"/>
</dbReference>
<feature type="region of interest" description="Disordered" evidence="1">
    <location>
        <begin position="118"/>
        <end position="268"/>
    </location>
</feature>
<evidence type="ECO:0000313" key="3">
    <source>
        <dbReference type="Proteomes" id="UP001345013"/>
    </source>
</evidence>
<feature type="compositionally biased region" description="Basic and acidic residues" evidence="1">
    <location>
        <begin position="258"/>
        <end position="268"/>
    </location>
</feature>
<accession>A0ABR0KLY7</accession>
<dbReference type="InterPro" id="IPR010756">
    <property type="entry name" value="Tls1-like"/>
</dbReference>
<dbReference type="EMBL" id="JAVRRG010000007">
    <property type="protein sequence ID" value="KAK5100216.1"/>
    <property type="molecule type" value="Genomic_DNA"/>
</dbReference>